<accession>A0A6N1X566</accession>
<sequence length="409" mass="42118">MNATAPLRCEADCPDTRDTTDWNRPSRLASQWLAYSLLHLVTGPAISAHEQAASESNTPLAALASVVAETWEMQLVDNTAQPLLTLVFDAAPAQAAALAAQGAAFHGLQAAQAVASALASPALPQLHALPGAYLSCLKSSLEMGIAGHHSALLDQALSGLLPHVSSSFLAAQQLPDTAAQAWANGVQDGLTFALFHLLGTCAASSHPATQSYLATVAHEGMMLAAGRHSHAIAQYLIETREQVLEAMFHDSPALQELHGTLAAAGKSLQQALPAPLRAALALALPSEGFLSKHGAADFLKELLTAVAVAIPVAAAGIHWLPRLVDCEGLAFAMLKSGAASVLIDLAGRSALPLGDFLSEKSWLAMEGAQQLASMLLPDPGIQVPRDPDPLPQASATLVGVADAAGPPAG</sequence>
<name>A0A6N1X566_9BURK</name>
<dbReference type="EMBL" id="CP054840">
    <property type="protein sequence ID" value="QKV54018.1"/>
    <property type="molecule type" value="Genomic_DNA"/>
</dbReference>
<organism evidence="1 2">
    <name type="scientific">Comamonas antarctica</name>
    <dbReference type="NCBI Taxonomy" id="2743470"/>
    <lineage>
        <taxon>Bacteria</taxon>
        <taxon>Pseudomonadati</taxon>
        <taxon>Pseudomonadota</taxon>
        <taxon>Betaproteobacteria</taxon>
        <taxon>Burkholderiales</taxon>
        <taxon>Comamonadaceae</taxon>
        <taxon>Comamonas</taxon>
    </lineage>
</organism>
<keyword evidence="2" id="KW-1185">Reference proteome</keyword>
<evidence type="ECO:0000313" key="2">
    <source>
        <dbReference type="Proteomes" id="UP000509579"/>
    </source>
</evidence>
<dbReference type="RefSeq" id="WP_175504822.1">
    <property type="nucleotide sequence ID" value="NZ_CP054840.1"/>
</dbReference>
<reference evidence="1 2" key="1">
    <citation type="submission" date="2020-06" db="EMBL/GenBank/DDBJ databases">
        <title>Acidovorax antarctica sp. nov., isolated from Corinth ice sheet soil, Antarctic Fields Peninsula.</title>
        <authorList>
            <person name="Xu Q."/>
            <person name="Peng F."/>
        </authorList>
    </citation>
    <scope>NUCLEOTIDE SEQUENCE [LARGE SCALE GENOMIC DNA]</scope>
    <source>
        <strain evidence="1 2">16-35-5</strain>
    </source>
</reference>
<proteinExistence type="predicted"/>
<gene>
    <name evidence="1" type="ORF">HUK68_14545</name>
</gene>
<dbReference type="Proteomes" id="UP000509579">
    <property type="component" value="Chromosome"/>
</dbReference>
<protein>
    <submittedName>
        <fullName evidence="1">Uncharacterized protein</fullName>
    </submittedName>
</protein>
<dbReference type="AlphaFoldDB" id="A0A6N1X566"/>
<dbReference type="KEGG" id="aant:HUK68_14545"/>
<evidence type="ECO:0000313" key="1">
    <source>
        <dbReference type="EMBL" id="QKV54018.1"/>
    </source>
</evidence>